<comment type="caution">
    <text evidence="1">The sequence shown here is derived from an EMBL/GenBank/DDBJ whole genome shotgun (WGS) entry which is preliminary data.</text>
</comment>
<dbReference type="AlphaFoldDB" id="A0AAW0MVX0"/>
<sequence length="179" mass="19337">MRIIFLCCCCGATAKSIPSLAGHVSKCGKSKNLMSLGGSCLCSECGKPFATPRGLSQHDMFSRGCGGTESLEFIRERLGHPLPPPSPVEGVQANLLGALGWGAAPSKVEIRLATKLMVKGLQRKFRLSSARKGSVGHYSKVETFRSNYATCQHLWKQSRKDLVNLVFLGGLLVCKILKE</sequence>
<accession>A0AAW0MVX0</accession>
<keyword evidence="2" id="KW-1185">Reference proteome</keyword>
<evidence type="ECO:0000313" key="1">
    <source>
        <dbReference type="EMBL" id="KAK7881352.1"/>
    </source>
</evidence>
<reference evidence="2" key="1">
    <citation type="submission" date="2024-04" db="EMBL/GenBank/DDBJ databases">
        <title>Salinicola lusitanus LLJ914,a marine bacterium isolated from the Okinawa Trough.</title>
        <authorList>
            <person name="Li J."/>
        </authorList>
    </citation>
    <scope>NUCLEOTIDE SEQUENCE [LARGE SCALE GENOMIC DNA]</scope>
</reference>
<evidence type="ECO:0008006" key="3">
    <source>
        <dbReference type="Google" id="ProtNLM"/>
    </source>
</evidence>
<organism evidence="1 2">
    <name type="scientific">Mugilogobius chulae</name>
    <name type="common">yellowstripe goby</name>
    <dbReference type="NCBI Taxonomy" id="88201"/>
    <lineage>
        <taxon>Eukaryota</taxon>
        <taxon>Metazoa</taxon>
        <taxon>Chordata</taxon>
        <taxon>Craniata</taxon>
        <taxon>Vertebrata</taxon>
        <taxon>Euteleostomi</taxon>
        <taxon>Actinopterygii</taxon>
        <taxon>Neopterygii</taxon>
        <taxon>Teleostei</taxon>
        <taxon>Neoteleostei</taxon>
        <taxon>Acanthomorphata</taxon>
        <taxon>Gobiaria</taxon>
        <taxon>Gobiiformes</taxon>
        <taxon>Gobioidei</taxon>
        <taxon>Gobiidae</taxon>
        <taxon>Gobionellinae</taxon>
        <taxon>Mugilogobius</taxon>
    </lineage>
</organism>
<dbReference type="Proteomes" id="UP001460270">
    <property type="component" value="Unassembled WGS sequence"/>
</dbReference>
<evidence type="ECO:0000313" key="2">
    <source>
        <dbReference type="Proteomes" id="UP001460270"/>
    </source>
</evidence>
<protein>
    <recommendedName>
        <fullName evidence="3">C2H2-type domain-containing protein</fullName>
    </recommendedName>
</protein>
<dbReference type="EMBL" id="JBBPFD010000022">
    <property type="protein sequence ID" value="KAK7881352.1"/>
    <property type="molecule type" value="Genomic_DNA"/>
</dbReference>
<name>A0AAW0MVX0_9GOBI</name>
<gene>
    <name evidence="1" type="ORF">WMY93_029761</name>
</gene>
<proteinExistence type="predicted"/>